<dbReference type="GO" id="GO:0097621">
    <property type="term" value="F:monoamine oxidase activity"/>
    <property type="evidence" value="ECO:0007669"/>
    <property type="project" value="UniProtKB-EC"/>
</dbReference>
<feature type="binding site" evidence="5">
    <location>
        <position position="146"/>
    </location>
    <ligand>
        <name>FAD</name>
        <dbReference type="ChEBI" id="CHEBI:57692"/>
    </ligand>
</feature>
<feature type="binding site" evidence="5">
    <location>
        <position position="569"/>
    </location>
    <ligand>
        <name>FAD</name>
        <dbReference type="ChEBI" id="CHEBI:57692"/>
    </ligand>
</feature>
<dbReference type="PRINTS" id="PR00757">
    <property type="entry name" value="AMINEOXDASEF"/>
</dbReference>
<dbReference type="Gene3D" id="3.50.50.60">
    <property type="entry name" value="FAD/NAD(P)-binding domain"/>
    <property type="match status" value="1"/>
</dbReference>
<evidence type="ECO:0000256" key="2">
    <source>
        <dbReference type="ARBA" id="ARBA00005995"/>
    </source>
</evidence>
<evidence type="ECO:0000313" key="8">
    <source>
        <dbReference type="EMBL" id="KAF2176152.1"/>
    </source>
</evidence>
<dbReference type="PANTHER" id="PTHR43563">
    <property type="entry name" value="AMINE OXIDASE"/>
    <property type="match status" value="1"/>
</dbReference>
<keyword evidence="6" id="KW-0274">FAD</keyword>
<keyword evidence="3 6" id="KW-0560">Oxidoreductase</keyword>
<evidence type="ECO:0000256" key="3">
    <source>
        <dbReference type="ARBA" id="ARBA00023002"/>
    </source>
</evidence>
<dbReference type="AlphaFoldDB" id="A0A6A6DCR8"/>
<dbReference type="CDD" id="cd00448">
    <property type="entry name" value="YjgF_YER057c_UK114_family"/>
    <property type="match status" value="1"/>
</dbReference>
<dbReference type="InterPro" id="IPR006175">
    <property type="entry name" value="YjgF/YER057c/UK114"/>
</dbReference>
<evidence type="ECO:0000259" key="7">
    <source>
        <dbReference type="Pfam" id="PF01593"/>
    </source>
</evidence>
<feature type="domain" description="Amine oxidase" evidence="7">
    <location>
        <begin position="146"/>
        <end position="590"/>
    </location>
</feature>
<dbReference type="Gene3D" id="3.30.1330.40">
    <property type="entry name" value="RutC-like"/>
    <property type="match status" value="1"/>
</dbReference>
<feature type="binding site" evidence="5">
    <location>
        <position position="482"/>
    </location>
    <ligand>
        <name>substrate</name>
    </ligand>
</feature>
<organism evidence="8 9">
    <name type="scientific">Zopfia rhizophila CBS 207.26</name>
    <dbReference type="NCBI Taxonomy" id="1314779"/>
    <lineage>
        <taxon>Eukaryota</taxon>
        <taxon>Fungi</taxon>
        <taxon>Dikarya</taxon>
        <taxon>Ascomycota</taxon>
        <taxon>Pezizomycotina</taxon>
        <taxon>Dothideomycetes</taxon>
        <taxon>Dothideomycetes incertae sedis</taxon>
        <taxon>Zopfiaceae</taxon>
        <taxon>Zopfia</taxon>
    </lineage>
</organism>
<protein>
    <recommendedName>
        <fullName evidence="6">Amine oxidase</fullName>
        <ecNumber evidence="6">1.4.3.-</ecNumber>
    </recommendedName>
</protein>
<evidence type="ECO:0000256" key="5">
    <source>
        <dbReference type="PIRSR" id="PIRSR601613-1"/>
    </source>
</evidence>
<dbReference type="InterPro" id="IPR001613">
    <property type="entry name" value="Flavin_amine_oxidase"/>
</dbReference>
<evidence type="ECO:0000256" key="6">
    <source>
        <dbReference type="RuleBase" id="RU362067"/>
    </source>
</evidence>
<dbReference type="InterPro" id="IPR050703">
    <property type="entry name" value="Flavin_MAO"/>
</dbReference>
<comment type="cofactor">
    <cofactor evidence="1 6">
        <name>FAD</name>
        <dbReference type="ChEBI" id="CHEBI:57692"/>
    </cofactor>
</comment>
<evidence type="ECO:0000256" key="1">
    <source>
        <dbReference type="ARBA" id="ARBA00001974"/>
    </source>
</evidence>
<evidence type="ECO:0000256" key="4">
    <source>
        <dbReference type="ARBA" id="ARBA00048448"/>
    </source>
</evidence>
<dbReference type="PANTHER" id="PTHR43563:SF14">
    <property type="entry name" value="AMINE OXIDASE"/>
    <property type="match status" value="1"/>
</dbReference>
<dbReference type="InterPro" id="IPR035959">
    <property type="entry name" value="RutC-like_sf"/>
</dbReference>
<dbReference type="Gene3D" id="3.90.660.10">
    <property type="match status" value="1"/>
</dbReference>
<keyword evidence="9" id="KW-1185">Reference proteome</keyword>
<reference evidence="8" key="1">
    <citation type="journal article" date="2020" name="Stud. Mycol.">
        <title>101 Dothideomycetes genomes: a test case for predicting lifestyles and emergence of pathogens.</title>
        <authorList>
            <person name="Haridas S."/>
            <person name="Albert R."/>
            <person name="Binder M."/>
            <person name="Bloem J."/>
            <person name="Labutti K."/>
            <person name="Salamov A."/>
            <person name="Andreopoulos B."/>
            <person name="Baker S."/>
            <person name="Barry K."/>
            <person name="Bills G."/>
            <person name="Bluhm B."/>
            <person name="Cannon C."/>
            <person name="Castanera R."/>
            <person name="Culley D."/>
            <person name="Daum C."/>
            <person name="Ezra D."/>
            <person name="Gonzalez J."/>
            <person name="Henrissat B."/>
            <person name="Kuo A."/>
            <person name="Liang C."/>
            <person name="Lipzen A."/>
            <person name="Lutzoni F."/>
            <person name="Magnuson J."/>
            <person name="Mondo S."/>
            <person name="Nolan M."/>
            <person name="Ohm R."/>
            <person name="Pangilinan J."/>
            <person name="Park H.-J."/>
            <person name="Ramirez L."/>
            <person name="Alfaro M."/>
            <person name="Sun H."/>
            <person name="Tritt A."/>
            <person name="Yoshinaga Y."/>
            <person name="Zwiers L.-H."/>
            <person name="Turgeon B."/>
            <person name="Goodwin S."/>
            <person name="Spatafora J."/>
            <person name="Crous P."/>
            <person name="Grigoriev I."/>
        </authorList>
    </citation>
    <scope>NUCLEOTIDE SEQUENCE</scope>
    <source>
        <strain evidence="8">CBS 207.26</strain>
    </source>
</reference>
<feature type="binding site" evidence="5">
    <location>
        <position position="372"/>
    </location>
    <ligand>
        <name>FAD</name>
        <dbReference type="ChEBI" id="CHEBI:57692"/>
    </ligand>
</feature>
<dbReference type="SUPFAM" id="SSF54373">
    <property type="entry name" value="FAD-linked reductases, C-terminal domain"/>
    <property type="match status" value="1"/>
</dbReference>
<dbReference type="Pfam" id="PF01042">
    <property type="entry name" value="Ribonuc_L-PSP"/>
    <property type="match status" value="1"/>
</dbReference>
<dbReference type="InterPro" id="IPR002937">
    <property type="entry name" value="Amino_oxidase"/>
</dbReference>
<comment type="catalytic activity">
    <reaction evidence="4">
        <text>a secondary aliphatic amine + O2 + H2O = a primary amine + an aldehyde + H2O2</text>
        <dbReference type="Rhea" id="RHEA:26414"/>
        <dbReference type="ChEBI" id="CHEBI:15377"/>
        <dbReference type="ChEBI" id="CHEBI:15379"/>
        <dbReference type="ChEBI" id="CHEBI:16240"/>
        <dbReference type="ChEBI" id="CHEBI:17478"/>
        <dbReference type="ChEBI" id="CHEBI:58855"/>
        <dbReference type="ChEBI" id="CHEBI:65296"/>
        <dbReference type="EC" id="1.4.3.4"/>
    </reaction>
</comment>
<sequence>MHEVVGYSHLAKSKPGAVLVETAGQVGITSDGKYLETYEEQVHQSFRNLKDALAAGGATPADIVKIRYYIKDWDESKLPPLRDALIGFVNPLNPPPSVLLSAPALSDPRLLFEVEATAMIEPPTCAESRHNKFSTVDVVVVGAGASGVQAAVDVQKDGLSCIVLEAMDRIGGRTFSVPASHLDNGIVELGGAWINDTSQEKVWALAQKYNIATVEQRVEGWDLTILEDGTVTKQPYGEFAFGKEIFDNEIFPVFQELDELSKGIDIQNPAASPRARELDSITVAEWARNSHPSPSVYPMIRMLLESKIGIEPEEISLLFYVSYIAANYGFWNMISDRKNGGQYLRVRGGTQQFAVCLSKELLDGSIELSMPVKKIVQQGPSQVRVEAGLDRVIFCKKVIVTIPTQVYSKIQFSPALPPAKKDLAESTFLGYYSKLALVYRKPWWLEGRTLFSGTLTSFGNGPIVFTRDTSFPEDDLWVITCFCVGEAGRKWSWLPEGARRKAVIDQFNGALSTVFKNIPDPIAIHELEWTKKEYCPGAPIPIMGPGVLSTNAGKSIAQPFDNIHFAGTETAARSKGFIDGALLAGSRAAEVSPEYWLSKG</sequence>
<keyword evidence="6" id="KW-0285">Flavoprotein</keyword>
<name>A0A6A6DCR8_9PEZI</name>
<gene>
    <name evidence="8" type="ORF">K469DRAFT_743109</name>
</gene>
<accession>A0A6A6DCR8</accession>
<dbReference type="Pfam" id="PF01593">
    <property type="entry name" value="Amino_oxidase"/>
    <property type="match status" value="1"/>
</dbReference>
<dbReference type="Gene3D" id="1.10.405.10">
    <property type="entry name" value="Guanine Nucleotide Dissociation Inhibitor, domain 1"/>
    <property type="match status" value="1"/>
</dbReference>
<dbReference type="EC" id="1.4.3.-" evidence="6"/>
<dbReference type="InterPro" id="IPR036188">
    <property type="entry name" value="FAD/NAD-bd_sf"/>
</dbReference>
<dbReference type="SUPFAM" id="SSF51905">
    <property type="entry name" value="FAD/NAD(P)-binding domain"/>
    <property type="match status" value="1"/>
</dbReference>
<evidence type="ECO:0000313" key="9">
    <source>
        <dbReference type="Proteomes" id="UP000800200"/>
    </source>
</evidence>
<dbReference type="EMBL" id="ML994714">
    <property type="protein sequence ID" value="KAF2176152.1"/>
    <property type="molecule type" value="Genomic_DNA"/>
</dbReference>
<dbReference type="SUPFAM" id="SSF55298">
    <property type="entry name" value="YjgF-like"/>
    <property type="match status" value="1"/>
</dbReference>
<comment type="similarity">
    <text evidence="2 6">Belongs to the flavin monoamine oxidase family.</text>
</comment>
<dbReference type="Proteomes" id="UP000800200">
    <property type="component" value="Unassembled WGS sequence"/>
</dbReference>
<feature type="binding site" evidence="5">
    <location>
        <begin position="165"/>
        <end position="166"/>
    </location>
    <ligand>
        <name>FAD</name>
        <dbReference type="ChEBI" id="CHEBI:57692"/>
    </ligand>
</feature>
<dbReference type="OrthoDB" id="5046242at2759"/>
<proteinExistence type="inferred from homology"/>